<dbReference type="OrthoDB" id="10328369at2759"/>
<dbReference type="Proteomes" id="UP000237105">
    <property type="component" value="Unassembled WGS sequence"/>
</dbReference>
<protein>
    <submittedName>
        <fullName evidence="1">Uncharacterized protein</fullName>
    </submittedName>
</protein>
<evidence type="ECO:0000313" key="1">
    <source>
        <dbReference type="EMBL" id="PON46482.1"/>
    </source>
</evidence>
<dbReference type="AlphaFoldDB" id="A0A2P5BCH3"/>
<evidence type="ECO:0000313" key="2">
    <source>
        <dbReference type="Proteomes" id="UP000237105"/>
    </source>
</evidence>
<reference evidence="2" key="1">
    <citation type="submission" date="2016-06" db="EMBL/GenBank/DDBJ databases">
        <title>Parallel loss of symbiosis genes in relatives of nitrogen-fixing non-legume Parasponia.</title>
        <authorList>
            <person name="Van Velzen R."/>
            <person name="Holmer R."/>
            <person name="Bu F."/>
            <person name="Rutten L."/>
            <person name="Van Zeijl A."/>
            <person name="Liu W."/>
            <person name="Santuari L."/>
            <person name="Cao Q."/>
            <person name="Sharma T."/>
            <person name="Shen D."/>
            <person name="Roswanjaya Y."/>
            <person name="Wardhani T."/>
            <person name="Kalhor M.S."/>
            <person name="Jansen J."/>
            <person name="Van den Hoogen J."/>
            <person name="Gungor B."/>
            <person name="Hartog M."/>
            <person name="Hontelez J."/>
            <person name="Verver J."/>
            <person name="Yang W.-C."/>
            <person name="Schijlen E."/>
            <person name="Repin R."/>
            <person name="Schilthuizen M."/>
            <person name="Schranz E."/>
            <person name="Heidstra R."/>
            <person name="Miyata K."/>
            <person name="Fedorova E."/>
            <person name="Kohlen W."/>
            <person name="Bisseling T."/>
            <person name="Smit S."/>
            <person name="Geurts R."/>
        </authorList>
    </citation>
    <scope>NUCLEOTIDE SEQUENCE [LARGE SCALE GENOMIC DNA]</scope>
    <source>
        <strain evidence="2">cv. WU1-14</strain>
    </source>
</reference>
<organism evidence="1 2">
    <name type="scientific">Parasponia andersonii</name>
    <name type="common">Sponia andersonii</name>
    <dbReference type="NCBI Taxonomy" id="3476"/>
    <lineage>
        <taxon>Eukaryota</taxon>
        <taxon>Viridiplantae</taxon>
        <taxon>Streptophyta</taxon>
        <taxon>Embryophyta</taxon>
        <taxon>Tracheophyta</taxon>
        <taxon>Spermatophyta</taxon>
        <taxon>Magnoliopsida</taxon>
        <taxon>eudicotyledons</taxon>
        <taxon>Gunneridae</taxon>
        <taxon>Pentapetalae</taxon>
        <taxon>rosids</taxon>
        <taxon>fabids</taxon>
        <taxon>Rosales</taxon>
        <taxon>Cannabaceae</taxon>
        <taxon>Parasponia</taxon>
    </lineage>
</organism>
<sequence length="97" mass="11044">MAMRAVEISLPAAFATTASGKTFDHYMSSAVVFVPEQHWAFEVAPHYNKFRQFSFEVAPQNHLQSAVVLLGGQLNIFFRVSFFFWIQLPKYIKGSIV</sequence>
<gene>
    <name evidence="1" type="ORF">PanWU01x14_251280</name>
</gene>
<dbReference type="EMBL" id="JXTB01000310">
    <property type="protein sequence ID" value="PON46482.1"/>
    <property type="molecule type" value="Genomic_DNA"/>
</dbReference>
<proteinExistence type="predicted"/>
<comment type="caution">
    <text evidence="1">The sequence shown here is derived from an EMBL/GenBank/DDBJ whole genome shotgun (WGS) entry which is preliminary data.</text>
</comment>
<name>A0A2P5BCH3_PARAD</name>
<accession>A0A2P5BCH3</accession>
<keyword evidence="2" id="KW-1185">Reference proteome</keyword>